<organism evidence="1 2">
    <name type="scientific">Rosa chinensis</name>
    <name type="common">China rose</name>
    <dbReference type="NCBI Taxonomy" id="74649"/>
    <lineage>
        <taxon>Eukaryota</taxon>
        <taxon>Viridiplantae</taxon>
        <taxon>Streptophyta</taxon>
        <taxon>Embryophyta</taxon>
        <taxon>Tracheophyta</taxon>
        <taxon>Spermatophyta</taxon>
        <taxon>Magnoliopsida</taxon>
        <taxon>eudicotyledons</taxon>
        <taxon>Gunneridae</taxon>
        <taxon>Pentapetalae</taxon>
        <taxon>rosids</taxon>
        <taxon>fabids</taxon>
        <taxon>Rosales</taxon>
        <taxon>Rosaceae</taxon>
        <taxon>Rosoideae</taxon>
        <taxon>Rosoideae incertae sedis</taxon>
        <taxon>Rosa</taxon>
    </lineage>
</organism>
<gene>
    <name evidence="1" type="ORF">RchiOBHm_Chr5g0082651</name>
</gene>
<comment type="caution">
    <text evidence="1">The sequence shown here is derived from an EMBL/GenBank/DDBJ whole genome shotgun (WGS) entry which is preliminary data.</text>
</comment>
<keyword evidence="2" id="KW-1185">Reference proteome</keyword>
<dbReference type="AlphaFoldDB" id="A0A2P6QND4"/>
<dbReference type="Gramene" id="PRQ35685">
    <property type="protein sequence ID" value="PRQ35685"/>
    <property type="gene ID" value="RchiOBHm_Chr5g0082651"/>
</dbReference>
<proteinExistence type="predicted"/>
<evidence type="ECO:0000313" key="1">
    <source>
        <dbReference type="EMBL" id="PRQ35685.1"/>
    </source>
</evidence>
<protein>
    <submittedName>
        <fullName evidence="1">Uncharacterized protein</fullName>
    </submittedName>
</protein>
<reference evidence="1 2" key="1">
    <citation type="journal article" date="2018" name="Nat. Genet.">
        <title>The Rosa genome provides new insights in the design of modern roses.</title>
        <authorList>
            <person name="Bendahmane M."/>
        </authorList>
    </citation>
    <scope>NUCLEOTIDE SEQUENCE [LARGE SCALE GENOMIC DNA]</scope>
    <source>
        <strain evidence="2">cv. Old Blush</strain>
    </source>
</reference>
<evidence type="ECO:0000313" key="2">
    <source>
        <dbReference type="Proteomes" id="UP000238479"/>
    </source>
</evidence>
<dbReference type="EMBL" id="PDCK01000043">
    <property type="protein sequence ID" value="PRQ35685.1"/>
    <property type="molecule type" value="Genomic_DNA"/>
</dbReference>
<accession>A0A2P6QND4</accession>
<sequence length="59" mass="6911">MVLQKEKSRWSRKLEEGQGVQMFLSCNHFVLVALKVPSQVAYTSKYMPYQFLFGSHKTK</sequence>
<name>A0A2P6QND4_ROSCH</name>
<dbReference type="Proteomes" id="UP000238479">
    <property type="component" value="Chromosome 5"/>
</dbReference>